<dbReference type="GO" id="GO:0005737">
    <property type="term" value="C:cytoplasm"/>
    <property type="evidence" value="ECO:0007669"/>
    <property type="project" value="TreeGrafter"/>
</dbReference>
<protein>
    <submittedName>
        <fullName evidence="3">Glycine/D-amino acid oxidase</fullName>
    </submittedName>
</protein>
<evidence type="ECO:0000313" key="3">
    <source>
        <dbReference type="EMBL" id="SHL50459.1"/>
    </source>
</evidence>
<dbReference type="Proteomes" id="UP000322545">
    <property type="component" value="Unassembled WGS sequence"/>
</dbReference>
<sequence length="441" mass="47925">MMRIFPKHTYGDSPRARCYWGETVSDPGYPQASGQMRCDVAVIGAGFTGLSAALHLAQAGADVVLLEAQTPGWGASGRNGGFCCLGGFGAPDGVMASLHGESARQEARRAELAAVETVAGLIDRLSLEVERHSRGETVMGFTPKSLIGFEAKAERVERDLGITPELIPNEQLAQLGMSGPFHCGMTIPVGFGLNPAKYAVGLARAAHQAGARIFARSAVRRIDQADGFTLQTDGAQISAKRLIVATNGYSSDDVPGWMRARYLPAQSNVLVTRPLTEDEIAAQGWFSDQMAYDERFFLHYFRLMPNRRFLFGMRGGLFSSPRADAAMHRRIRSHFERMFPAWAHVETPHSWNGLLSLSRDMTPYAGPIPEMPGAFTALSYQGNGVAMASHAGAILADLAQGRATGHAYPAIMRKAPRRFPMGRLRRGWLWPAYAVATVRGD</sequence>
<name>A0A1M7B748_9RHOB</name>
<keyword evidence="1" id="KW-0560">Oxidoreductase</keyword>
<feature type="domain" description="FAD dependent oxidoreductase" evidence="2">
    <location>
        <begin position="39"/>
        <end position="398"/>
    </location>
</feature>
<accession>A0A1M7B748</accession>
<evidence type="ECO:0000259" key="2">
    <source>
        <dbReference type="Pfam" id="PF01266"/>
    </source>
</evidence>
<dbReference type="AlphaFoldDB" id="A0A1M7B748"/>
<dbReference type="PANTHER" id="PTHR13847">
    <property type="entry name" value="SARCOSINE DEHYDROGENASE-RELATED"/>
    <property type="match status" value="1"/>
</dbReference>
<dbReference type="Pfam" id="PF01266">
    <property type="entry name" value="DAO"/>
    <property type="match status" value="1"/>
</dbReference>
<evidence type="ECO:0000256" key="1">
    <source>
        <dbReference type="ARBA" id="ARBA00023002"/>
    </source>
</evidence>
<dbReference type="InterPro" id="IPR006076">
    <property type="entry name" value="FAD-dep_OxRdtase"/>
</dbReference>
<keyword evidence="4" id="KW-1185">Reference proteome</keyword>
<dbReference type="EMBL" id="FRCB01000001">
    <property type="protein sequence ID" value="SHL50459.1"/>
    <property type="molecule type" value="Genomic_DNA"/>
</dbReference>
<dbReference type="GO" id="GO:0016491">
    <property type="term" value="F:oxidoreductase activity"/>
    <property type="evidence" value="ECO:0007669"/>
    <property type="project" value="UniProtKB-KW"/>
</dbReference>
<dbReference type="InterPro" id="IPR036188">
    <property type="entry name" value="FAD/NAD-bd_sf"/>
</dbReference>
<dbReference type="RefSeq" id="WP_149778230.1">
    <property type="nucleotide sequence ID" value="NZ_FRCB01000001.1"/>
</dbReference>
<dbReference type="SUPFAM" id="SSF51905">
    <property type="entry name" value="FAD/NAD(P)-binding domain"/>
    <property type="match status" value="1"/>
</dbReference>
<organism evidence="3 4">
    <name type="scientific">Roseovarius litoreus</name>
    <dbReference type="NCBI Taxonomy" id="1155722"/>
    <lineage>
        <taxon>Bacteria</taxon>
        <taxon>Pseudomonadati</taxon>
        <taxon>Pseudomonadota</taxon>
        <taxon>Alphaproteobacteria</taxon>
        <taxon>Rhodobacterales</taxon>
        <taxon>Roseobacteraceae</taxon>
        <taxon>Roseovarius</taxon>
    </lineage>
</organism>
<dbReference type="Gene3D" id="3.50.50.60">
    <property type="entry name" value="FAD/NAD(P)-binding domain"/>
    <property type="match status" value="1"/>
</dbReference>
<dbReference type="Gene3D" id="3.30.9.10">
    <property type="entry name" value="D-Amino Acid Oxidase, subunit A, domain 2"/>
    <property type="match status" value="1"/>
</dbReference>
<dbReference type="PANTHER" id="PTHR13847:SF281">
    <property type="entry name" value="FAD DEPENDENT OXIDOREDUCTASE DOMAIN-CONTAINING PROTEIN"/>
    <property type="match status" value="1"/>
</dbReference>
<proteinExistence type="predicted"/>
<evidence type="ECO:0000313" key="4">
    <source>
        <dbReference type="Proteomes" id="UP000322545"/>
    </source>
</evidence>
<gene>
    <name evidence="3" type="ORF">SAMN05443432_101699</name>
</gene>
<reference evidence="3 4" key="1">
    <citation type="submission" date="2016-11" db="EMBL/GenBank/DDBJ databases">
        <authorList>
            <person name="Varghese N."/>
            <person name="Submissions S."/>
        </authorList>
    </citation>
    <scope>NUCLEOTIDE SEQUENCE [LARGE SCALE GENOMIC DNA]</scope>
    <source>
        <strain evidence="3 4">DSM 28249</strain>
    </source>
</reference>